<dbReference type="SUPFAM" id="SSF51735">
    <property type="entry name" value="NAD(P)-binding Rossmann-fold domains"/>
    <property type="match status" value="1"/>
</dbReference>
<dbReference type="PANTHER" id="PTHR43544:SF32">
    <property type="entry name" value="CHAIN DEHYDROGENASE, PUTATIVE (AFU_ORTHOLOGUE AFUA_5G01530)-RELATED"/>
    <property type="match status" value="1"/>
</dbReference>
<dbReference type="Gene3D" id="3.40.50.720">
    <property type="entry name" value="NAD(P)-binding Rossmann-like Domain"/>
    <property type="match status" value="1"/>
</dbReference>
<sequence>MSTAQKLVLITGGNQGIGFETAKNLLLTSPEYHIILRCRDPTKGEAAVKELQSVPDLKGSVSATQLDVTDDQSVDAAATRLAGEFGKLDILINNAGIVSLESPPTREALRKVLDVNIVGTLSVTEAFLDLLRKATHMPPRIIFVTSSMGSIQHAANPSSPYYNPQGMEYRTSKAALNMMMVMYYARLKPEGFFVSGVDPGLCATNFTGNAESLKARGAALPADGGDRVARVAKGERDEDIGKVLSGDSVLPF</sequence>
<comment type="similarity">
    <text evidence="1">Belongs to the short-chain dehydrogenases/reductases (SDR) family.</text>
</comment>
<dbReference type="OrthoDB" id="1933717at2759"/>
<dbReference type="InterPro" id="IPR036291">
    <property type="entry name" value="NAD(P)-bd_dom_sf"/>
</dbReference>
<evidence type="ECO:0008006" key="4">
    <source>
        <dbReference type="Google" id="ProtNLM"/>
    </source>
</evidence>
<dbReference type="AlphaFoldDB" id="A0A9X0ATA3"/>
<evidence type="ECO:0000313" key="2">
    <source>
        <dbReference type="EMBL" id="KAJ8066763.1"/>
    </source>
</evidence>
<dbReference type="PANTHER" id="PTHR43544">
    <property type="entry name" value="SHORT-CHAIN DEHYDROGENASE/REDUCTASE"/>
    <property type="match status" value="1"/>
</dbReference>
<dbReference type="InterPro" id="IPR051468">
    <property type="entry name" value="Fungal_SecMetab_SDRs"/>
</dbReference>
<dbReference type="InterPro" id="IPR002347">
    <property type="entry name" value="SDR_fam"/>
</dbReference>
<protein>
    <recommendedName>
        <fullName evidence="4">Short chain dehydrogenase</fullName>
    </recommendedName>
</protein>
<dbReference type="GO" id="GO:0016491">
    <property type="term" value="F:oxidoreductase activity"/>
    <property type="evidence" value="ECO:0007669"/>
    <property type="project" value="TreeGrafter"/>
</dbReference>
<gene>
    <name evidence="2" type="ORF">OCU04_004151</name>
</gene>
<reference evidence="2" key="1">
    <citation type="submission" date="2022-11" db="EMBL/GenBank/DDBJ databases">
        <title>Genome Resource of Sclerotinia nivalis Strain SnTB1, a Plant Pathogen Isolated from American Ginseng.</title>
        <authorList>
            <person name="Fan S."/>
        </authorList>
    </citation>
    <scope>NUCLEOTIDE SEQUENCE</scope>
    <source>
        <strain evidence="2">SnTB1</strain>
    </source>
</reference>
<dbReference type="Proteomes" id="UP001152300">
    <property type="component" value="Unassembled WGS sequence"/>
</dbReference>
<evidence type="ECO:0000313" key="3">
    <source>
        <dbReference type="Proteomes" id="UP001152300"/>
    </source>
</evidence>
<proteinExistence type="inferred from homology"/>
<organism evidence="2 3">
    <name type="scientific">Sclerotinia nivalis</name>
    <dbReference type="NCBI Taxonomy" id="352851"/>
    <lineage>
        <taxon>Eukaryota</taxon>
        <taxon>Fungi</taxon>
        <taxon>Dikarya</taxon>
        <taxon>Ascomycota</taxon>
        <taxon>Pezizomycotina</taxon>
        <taxon>Leotiomycetes</taxon>
        <taxon>Helotiales</taxon>
        <taxon>Sclerotiniaceae</taxon>
        <taxon>Sclerotinia</taxon>
    </lineage>
</organism>
<dbReference type="Pfam" id="PF00106">
    <property type="entry name" value="adh_short"/>
    <property type="match status" value="1"/>
</dbReference>
<accession>A0A9X0ATA3</accession>
<name>A0A9X0ATA3_9HELO</name>
<comment type="caution">
    <text evidence="2">The sequence shown here is derived from an EMBL/GenBank/DDBJ whole genome shotgun (WGS) entry which is preliminary data.</text>
</comment>
<dbReference type="EMBL" id="JAPEIS010000004">
    <property type="protein sequence ID" value="KAJ8066763.1"/>
    <property type="molecule type" value="Genomic_DNA"/>
</dbReference>
<keyword evidence="3" id="KW-1185">Reference proteome</keyword>
<dbReference type="GO" id="GO:0019748">
    <property type="term" value="P:secondary metabolic process"/>
    <property type="evidence" value="ECO:0007669"/>
    <property type="project" value="TreeGrafter"/>
</dbReference>
<dbReference type="PRINTS" id="PR00081">
    <property type="entry name" value="GDHRDH"/>
</dbReference>
<dbReference type="GO" id="GO:0005737">
    <property type="term" value="C:cytoplasm"/>
    <property type="evidence" value="ECO:0007669"/>
    <property type="project" value="TreeGrafter"/>
</dbReference>
<evidence type="ECO:0000256" key="1">
    <source>
        <dbReference type="ARBA" id="ARBA00006484"/>
    </source>
</evidence>